<name>A0ABN1YEA1_9ACTN</name>
<accession>A0ABN1YEA1</accession>
<proteinExistence type="predicted"/>
<dbReference type="Proteomes" id="UP001499863">
    <property type="component" value="Unassembled WGS sequence"/>
</dbReference>
<feature type="compositionally biased region" description="Polar residues" evidence="1">
    <location>
        <begin position="1"/>
        <end position="13"/>
    </location>
</feature>
<keyword evidence="3" id="KW-1185">Reference proteome</keyword>
<gene>
    <name evidence="2" type="ORF">GCM10009639_56160</name>
</gene>
<dbReference type="EMBL" id="BAAAKJ010000323">
    <property type="protein sequence ID" value="GAA1407408.1"/>
    <property type="molecule type" value="Genomic_DNA"/>
</dbReference>
<evidence type="ECO:0000313" key="3">
    <source>
        <dbReference type="Proteomes" id="UP001499863"/>
    </source>
</evidence>
<feature type="region of interest" description="Disordered" evidence="1">
    <location>
        <begin position="1"/>
        <end position="38"/>
    </location>
</feature>
<sequence>MRRTNSDPASLSAATADAESRNSKTCSQAARSDSCGWGHVPEEARRAALMTGQTYNGVPEPVSAHLGFQRRVTDPDVLFDQRPDPLPHAWTASLPLAREVLHGWNFAGTRTIS</sequence>
<evidence type="ECO:0000256" key="1">
    <source>
        <dbReference type="SAM" id="MobiDB-lite"/>
    </source>
</evidence>
<protein>
    <submittedName>
        <fullName evidence="2">Uncharacterized protein</fullName>
    </submittedName>
</protein>
<organism evidence="2 3">
    <name type="scientific">Kitasatospora putterlickiae</name>
    <dbReference type="NCBI Taxonomy" id="221725"/>
    <lineage>
        <taxon>Bacteria</taxon>
        <taxon>Bacillati</taxon>
        <taxon>Actinomycetota</taxon>
        <taxon>Actinomycetes</taxon>
        <taxon>Kitasatosporales</taxon>
        <taxon>Streptomycetaceae</taxon>
        <taxon>Kitasatospora</taxon>
    </lineage>
</organism>
<reference evidence="2 3" key="1">
    <citation type="journal article" date="2019" name="Int. J. Syst. Evol. Microbiol.">
        <title>The Global Catalogue of Microorganisms (GCM) 10K type strain sequencing project: providing services to taxonomists for standard genome sequencing and annotation.</title>
        <authorList>
            <consortium name="The Broad Institute Genomics Platform"/>
            <consortium name="The Broad Institute Genome Sequencing Center for Infectious Disease"/>
            <person name="Wu L."/>
            <person name="Ma J."/>
        </authorList>
    </citation>
    <scope>NUCLEOTIDE SEQUENCE [LARGE SCALE GENOMIC DNA]</scope>
    <source>
        <strain evidence="2 3">JCM 12393</strain>
    </source>
</reference>
<evidence type="ECO:0000313" key="2">
    <source>
        <dbReference type="EMBL" id="GAA1407408.1"/>
    </source>
</evidence>
<comment type="caution">
    <text evidence="2">The sequence shown here is derived from an EMBL/GenBank/DDBJ whole genome shotgun (WGS) entry which is preliminary data.</text>
</comment>